<dbReference type="Pfam" id="PF08818">
    <property type="entry name" value="DUF1801"/>
    <property type="match status" value="1"/>
</dbReference>
<reference evidence="2 3" key="1">
    <citation type="submission" date="2020-10" db="EMBL/GenBank/DDBJ databases">
        <title>Connecting structure to function with the recovery of over 1000 high-quality activated sludge metagenome-assembled genomes encoding full-length rRNA genes using long-read sequencing.</title>
        <authorList>
            <person name="Singleton C.M."/>
            <person name="Petriglieri F."/>
            <person name="Kristensen J.M."/>
            <person name="Kirkegaard R.H."/>
            <person name="Michaelsen T.Y."/>
            <person name="Andersen M.H."/>
            <person name="Karst S.M."/>
            <person name="Dueholm M.S."/>
            <person name="Nielsen P.H."/>
            <person name="Albertsen M."/>
        </authorList>
    </citation>
    <scope>NUCLEOTIDE SEQUENCE [LARGE SCALE GENOMIC DNA]</scope>
    <source>
        <strain evidence="2">Ega_18-Q3-R5-49_MAXAC.001</strain>
    </source>
</reference>
<dbReference type="Proteomes" id="UP000726105">
    <property type="component" value="Unassembled WGS sequence"/>
</dbReference>
<feature type="domain" description="YdhG-like" evidence="1">
    <location>
        <begin position="29"/>
        <end position="131"/>
    </location>
</feature>
<accession>A0A935M6B8</accession>
<gene>
    <name evidence="2" type="ORF">IPI13_14025</name>
</gene>
<comment type="caution">
    <text evidence="2">The sequence shown here is derived from an EMBL/GenBank/DDBJ whole genome shotgun (WGS) entry which is preliminary data.</text>
</comment>
<dbReference type="AlphaFoldDB" id="A0A935M6B8"/>
<dbReference type="EMBL" id="JADJIB010000005">
    <property type="protein sequence ID" value="MBK7274226.1"/>
    <property type="molecule type" value="Genomic_DNA"/>
</dbReference>
<organism evidence="2 3">
    <name type="scientific">Candidatus Phosphoribacter hodrii</name>
    <dbReference type="NCBI Taxonomy" id="2953743"/>
    <lineage>
        <taxon>Bacteria</taxon>
        <taxon>Bacillati</taxon>
        <taxon>Actinomycetota</taxon>
        <taxon>Actinomycetes</taxon>
        <taxon>Micrococcales</taxon>
        <taxon>Dermatophilaceae</taxon>
        <taxon>Candidatus Phosphoribacter</taxon>
    </lineage>
</organism>
<evidence type="ECO:0000313" key="2">
    <source>
        <dbReference type="EMBL" id="MBK7274226.1"/>
    </source>
</evidence>
<proteinExistence type="predicted"/>
<name>A0A935M6B8_9MICO</name>
<sequence>MTQPVRDRKTQPTQGDVDAHLASITHEGRRADAQAAVELFREVTGAEPQMWGTSMIGFGRMIYTGSDHKMRETMAVGLAARAAALTLYGLTFYGSNEALLARLGPHTTGKGCLYLKRLSDVDVDVLRELIARGWTENHQPY</sequence>
<protein>
    <submittedName>
        <fullName evidence="2">DUF1801 domain-containing protein</fullName>
    </submittedName>
</protein>
<evidence type="ECO:0000259" key="1">
    <source>
        <dbReference type="Pfam" id="PF08818"/>
    </source>
</evidence>
<evidence type="ECO:0000313" key="3">
    <source>
        <dbReference type="Proteomes" id="UP000726105"/>
    </source>
</evidence>
<dbReference type="InterPro" id="IPR014922">
    <property type="entry name" value="YdhG-like"/>
</dbReference>